<dbReference type="AlphaFoldDB" id="A0A834J161"/>
<sequence length="925" mass="106331">MDYRQKMVLASQQKFHTDDDDDEDLEALRLAALQSLRTKDTLHNKRQSLTQLQKVVPQVTQIARPSYKPQRLPRRAHFHNRLQQRQNGNLYYPSPRNPNLIAIVPVDEHSELQNIEVTPSVNVEKTDIHADIKTAEESKFHRYKDSGSGSEEDDQKGHTNNLPQLKGESVKTSSIGNEDATKQKENQPEVIDDSQKNEEEEDVNDDDDDILLMADLEEEDSLERLMDEMEREMNVDKPIEKKEKESNKKDSKQGDENIIQEAKKNEENSNRKENNNHATSFTINVRCERRSVSPHIPSGVSQKRRSLSPKSRSRKRSPRRSPRRSPLRQIKKSQREMTKYKSPVRRSPHRKLSPRIRSPRLSPHSRSPKLLRSRSPRILSRSRSPPRPTRSPKITSRSPRLTRSRSPIRLSPQTRSRSKSTSPRRMSPSKRVSPRSRSPGFSPRRGSPRRMSPPKISPRRSPWSSPRNSPRLSPRRRKSPKVSPKELPRKHGPCSVSPDNTLNSLYIKESPPMHKRRLSPESYREKTKQKEENSEKVDSGDVKESTDNTINDSVLEARRRKFESTRPIDPVLANKKIKLSNSNKKTEVLDRTQTISTKKINKLTDDDHNVRDRDICLDTTYEFEELGDTMENTSPIPISSSINSCINVESTKTEKEKSSKKKKKRDKEIYQVGKLKSELPLSERIGKDKKCKKRKDIITEVQNEDVDAIFEDIAVDEEGDLRAELSRRRAERLNRSVPIQSARLVQSAFKGVVNEVVKNNAKVNQRHVIKSDEKVNQKDVRRVTVVRSVSELHDSGDESNLDSKVPVRFRLGLNKQVQDTRETKVSRKTSKRQNRKVKHKTNLTLTNPENVFRLVWFSSVESYTVERRKLSNEEYVSADAVTTLRGCGGGGERTEETIASPVINDTPGCLEPFLQNRNSKRSSNA</sequence>
<feature type="compositionally biased region" description="Basic and acidic residues" evidence="1">
    <location>
        <begin position="179"/>
        <end position="197"/>
    </location>
</feature>
<comment type="caution">
    <text evidence="2">The sequence shown here is derived from an EMBL/GenBank/DDBJ whole genome shotgun (WGS) entry which is preliminary data.</text>
</comment>
<feature type="compositionally biased region" description="Basic and acidic residues" evidence="1">
    <location>
        <begin position="518"/>
        <end position="546"/>
    </location>
</feature>
<evidence type="ECO:0000313" key="2">
    <source>
        <dbReference type="EMBL" id="KAF7379795.1"/>
    </source>
</evidence>
<feature type="compositionally biased region" description="Acidic residues" evidence="1">
    <location>
        <begin position="198"/>
        <end position="221"/>
    </location>
</feature>
<feature type="compositionally biased region" description="Basic residues" evidence="1">
    <location>
        <begin position="302"/>
        <end position="332"/>
    </location>
</feature>
<feature type="region of interest" description="Disordered" evidence="1">
    <location>
        <begin position="128"/>
        <end position="552"/>
    </location>
</feature>
<protein>
    <submittedName>
        <fullName evidence="2">Uncharacterized protein</fullName>
    </submittedName>
</protein>
<accession>A0A834J161</accession>
<keyword evidence="3" id="KW-1185">Reference proteome</keyword>
<evidence type="ECO:0000313" key="3">
    <source>
        <dbReference type="Proteomes" id="UP000617340"/>
    </source>
</evidence>
<gene>
    <name evidence="2" type="ORF">HZH68_016743</name>
</gene>
<reference evidence="2" key="1">
    <citation type="journal article" date="2020" name="G3 (Bethesda)">
        <title>High-Quality Assemblies for Three Invasive Social Wasps from the &lt;i&gt;Vespula&lt;/i&gt; Genus.</title>
        <authorList>
            <person name="Harrop T.W.R."/>
            <person name="Guhlin J."/>
            <person name="McLaughlin G.M."/>
            <person name="Permina E."/>
            <person name="Stockwell P."/>
            <person name="Gilligan J."/>
            <person name="Le Lec M.F."/>
            <person name="Gruber M.A.M."/>
            <person name="Quinn O."/>
            <person name="Lovegrove M."/>
            <person name="Duncan E.J."/>
            <person name="Remnant E.J."/>
            <person name="Van Eeckhoven J."/>
            <person name="Graham B."/>
            <person name="Knapp R.A."/>
            <person name="Langford K.W."/>
            <person name="Kronenberg Z."/>
            <person name="Press M.O."/>
            <person name="Eacker S.M."/>
            <person name="Wilson-Rankin E.E."/>
            <person name="Purcell J."/>
            <person name="Lester P.J."/>
            <person name="Dearden P.K."/>
        </authorList>
    </citation>
    <scope>NUCLEOTIDE SEQUENCE</scope>
    <source>
        <strain evidence="2">Linc-1</strain>
    </source>
</reference>
<dbReference type="EMBL" id="JACSDZ010000024">
    <property type="protein sequence ID" value="KAF7379795.1"/>
    <property type="molecule type" value="Genomic_DNA"/>
</dbReference>
<evidence type="ECO:0000256" key="1">
    <source>
        <dbReference type="SAM" id="MobiDB-lite"/>
    </source>
</evidence>
<feature type="compositionally biased region" description="Low complexity" evidence="1">
    <location>
        <begin position="391"/>
        <end position="472"/>
    </location>
</feature>
<feature type="compositionally biased region" description="Basic residues" evidence="1">
    <location>
        <begin position="342"/>
        <end position="358"/>
    </location>
</feature>
<feature type="compositionally biased region" description="Basic and acidic residues" evidence="1">
    <location>
        <begin position="128"/>
        <end position="145"/>
    </location>
</feature>
<feature type="compositionally biased region" description="Basic and acidic residues" evidence="1">
    <location>
        <begin position="222"/>
        <end position="275"/>
    </location>
</feature>
<name>A0A834J161_VESGE</name>
<dbReference type="Proteomes" id="UP000617340">
    <property type="component" value="Unassembled WGS sequence"/>
</dbReference>
<feature type="compositionally biased region" description="Basic residues" evidence="1">
    <location>
        <begin position="366"/>
        <end position="375"/>
    </location>
</feature>
<proteinExistence type="predicted"/>
<organism evidence="2 3">
    <name type="scientific">Vespula germanica</name>
    <name type="common">German yellow jacket</name>
    <name type="synonym">Paravespula germanica</name>
    <dbReference type="NCBI Taxonomy" id="30212"/>
    <lineage>
        <taxon>Eukaryota</taxon>
        <taxon>Metazoa</taxon>
        <taxon>Ecdysozoa</taxon>
        <taxon>Arthropoda</taxon>
        <taxon>Hexapoda</taxon>
        <taxon>Insecta</taxon>
        <taxon>Pterygota</taxon>
        <taxon>Neoptera</taxon>
        <taxon>Endopterygota</taxon>
        <taxon>Hymenoptera</taxon>
        <taxon>Apocrita</taxon>
        <taxon>Aculeata</taxon>
        <taxon>Vespoidea</taxon>
        <taxon>Vespidae</taxon>
        <taxon>Vespinae</taxon>
        <taxon>Vespula</taxon>
    </lineage>
</organism>